<dbReference type="RefSeq" id="WP_191819052.1">
    <property type="nucleotide sequence ID" value="NZ_JACYFT010000002.1"/>
</dbReference>
<dbReference type="InterPro" id="IPR014710">
    <property type="entry name" value="RmlC-like_jellyroll"/>
</dbReference>
<organism evidence="2 3">
    <name type="scientific">Limnohabitans radicicola</name>
    <dbReference type="NCBI Taxonomy" id="2771427"/>
    <lineage>
        <taxon>Bacteria</taxon>
        <taxon>Pseudomonadati</taxon>
        <taxon>Pseudomonadota</taxon>
        <taxon>Betaproteobacteria</taxon>
        <taxon>Burkholderiales</taxon>
        <taxon>Comamonadaceae</taxon>
        <taxon>Limnohabitans</taxon>
    </lineage>
</organism>
<accession>A0A927FFP3</accession>
<dbReference type="SUPFAM" id="SSF51206">
    <property type="entry name" value="cAMP-binding domain-like"/>
    <property type="match status" value="1"/>
</dbReference>
<dbReference type="Gene3D" id="2.60.120.10">
    <property type="entry name" value="Jelly Rolls"/>
    <property type="match status" value="1"/>
</dbReference>
<dbReference type="PANTHER" id="PTHR23011">
    <property type="entry name" value="CYCLIC NUCLEOTIDE-BINDING DOMAIN CONTAINING PROTEIN"/>
    <property type="match status" value="1"/>
</dbReference>
<dbReference type="Pfam" id="PF00027">
    <property type="entry name" value="cNMP_binding"/>
    <property type="match status" value="1"/>
</dbReference>
<dbReference type="Proteomes" id="UP000647424">
    <property type="component" value="Unassembled WGS sequence"/>
</dbReference>
<evidence type="ECO:0000313" key="3">
    <source>
        <dbReference type="Proteomes" id="UP000647424"/>
    </source>
</evidence>
<evidence type="ECO:0000259" key="1">
    <source>
        <dbReference type="PROSITE" id="PS50042"/>
    </source>
</evidence>
<proteinExistence type="predicted"/>
<name>A0A927FFP3_9BURK</name>
<comment type="caution">
    <text evidence="2">The sequence shown here is derived from an EMBL/GenBank/DDBJ whole genome shotgun (WGS) entry which is preliminary data.</text>
</comment>
<dbReference type="InterPro" id="IPR018490">
    <property type="entry name" value="cNMP-bd_dom_sf"/>
</dbReference>
<feature type="domain" description="Cyclic nucleotide-binding" evidence="1">
    <location>
        <begin position="1"/>
        <end position="105"/>
    </location>
</feature>
<gene>
    <name evidence="2" type="ORF">IC609_08325</name>
</gene>
<dbReference type="EMBL" id="JACYFT010000002">
    <property type="protein sequence ID" value="MBD8050549.1"/>
    <property type="molecule type" value="Genomic_DNA"/>
</dbReference>
<dbReference type="AlphaFoldDB" id="A0A927FFP3"/>
<protein>
    <submittedName>
        <fullName evidence="2">Cyclic nucleotide-binding domain-containing protein</fullName>
    </submittedName>
</protein>
<dbReference type="SMART" id="SM00100">
    <property type="entry name" value="cNMP"/>
    <property type="match status" value="1"/>
</dbReference>
<dbReference type="PANTHER" id="PTHR23011:SF28">
    <property type="entry name" value="CYCLIC NUCLEOTIDE-BINDING DOMAIN CONTAINING PROTEIN"/>
    <property type="match status" value="1"/>
</dbReference>
<dbReference type="PROSITE" id="PS50042">
    <property type="entry name" value="CNMP_BINDING_3"/>
    <property type="match status" value="1"/>
</dbReference>
<dbReference type="CDD" id="cd00038">
    <property type="entry name" value="CAP_ED"/>
    <property type="match status" value="1"/>
</dbReference>
<keyword evidence="3" id="KW-1185">Reference proteome</keyword>
<reference evidence="2" key="1">
    <citation type="submission" date="2020-09" db="EMBL/GenBank/DDBJ databases">
        <title>Genome seq and assembly of Limnohabitants sp.</title>
        <authorList>
            <person name="Chhetri G."/>
        </authorList>
    </citation>
    <scope>NUCLEOTIDE SEQUENCE</scope>
    <source>
        <strain evidence="2">JUR4</strain>
    </source>
</reference>
<sequence length="116" mass="12392">MNSFDEIQLEEGQILFEAGAPADKLYFIQSGSINMGDKNTGVVFATLKAGDSFGEQAMLQGGIRGATATAAEATVCLEITAEGLRHILKTASPILTAAFEALMLQQNMQNALRLRK</sequence>
<dbReference type="InterPro" id="IPR000595">
    <property type="entry name" value="cNMP-bd_dom"/>
</dbReference>
<evidence type="ECO:0000313" key="2">
    <source>
        <dbReference type="EMBL" id="MBD8050549.1"/>
    </source>
</evidence>